<feature type="chain" id="PRO_5042888437" evidence="1">
    <location>
        <begin position="31"/>
        <end position="136"/>
    </location>
</feature>
<gene>
    <name evidence="2" type="ORF">PV399_29545</name>
    <name evidence="3" type="ORF">PV666_04750</name>
</gene>
<dbReference type="EMBL" id="JARAWP010000002">
    <property type="protein sequence ID" value="MDX3017189.1"/>
    <property type="molecule type" value="Genomic_DNA"/>
</dbReference>
<name>A0AAP6BFK7_9ACTN</name>
<evidence type="ECO:0000313" key="5">
    <source>
        <dbReference type="Proteomes" id="UP001282288"/>
    </source>
</evidence>
<dbReference type="Proteomes" id="UP001272987">
    <property type="component" value="Unassembled WGS sequence"/>
</dbReference>
<dbReference type="AlphaFoldDB" id="A0AAP6BFK7"/>
<evidence type="ECO:0000313" key="2">
    <source>
        <dbReference type="EMBL" id="MDX2963837.1"/>
    </source>
</evidence>
<dbReference type="GeneID" id="69810121"/>
<reference evidence="2 4" key="1">
    <citation type="journal article" date="2023" name="Microb. Genom.">
        <title>Mesoterricola silvestris gen. nov., sp. nov., Mesoterricola sediminis sp. nov., Geothrix oryzae sp. nov., Geothrix edaphica sp. nov., Geothrix rubra sp. nov., and Geothrix limicola sp. nov., six novel members of Acidobacteriota isolated from soils.</title>
        <authorList>
            <person name="Weisberg A.J."/>
            <person name="Pearce E."/>
            <person name="Kramer C.G."/>
            <person name="Chang J.H."/>
            <person name="Clarke C.R."/>
        </authorList>
    </citation>
    <scope>NUCLEOTIDE SEQUENCE</scope>
    <source>
        <strain evidence="3 4">NB05-1H</strain>
        <strain evidence="2">NRRL_B-16521</strain>
    </source>
</reference>
<dbReference type="EMBL" id="JARAWC010000025">
    <property type="protein sequence ID" value="MDX2963837.1"/>
    <property type="molecule type" value="Genomic_DNA"/>
</dbReference>
<dbReference type="RefSeq" id="WP_141655548.1">
    <property type="nucleotide sequence ID" value="NZ_BCML01000007.1"/>
</dbReference>
<feature type="signal peptide" evidence="1">
    <location>
        <begin position="1"/>
        <end position="30"/>
    </location>
</feature>
<dbReference type="Proteomes" id="UP001282288">
    <property type="component" value="Unassembled WGS sequence"/>
</dbReference>
<protein>
    <submittedName>
        <fullName evidence="2">Uncharacterized protein</fullName>
    </submittedName>
</protein>
<proteinExistence type="predicted"/>
<evidence type="ECO:0000313" key="4">
    <source>
        <dbReference type="Proteomes" id="UP001272987"/>
    </source>
</evidence>
<evidence type="ECO:0000256" key="1">
    <source>
        <dbReference type="SAM" id="SignalP"/>
    </source>
</evidence>
<sequence>MTSSRKIAALAGGLAMTAGLLVGGAGSAGAAEQGVRAACHDGDLTFNKGAGSFYYPISASSRLTTSSNCNDINLRITNGARNVKVCFYPSSGGVDCQENYTYVGSSWTVVAEDVLDGTKYRFRFLTDPAAGGQYAD</sequence>
<evidence type="ECO:0000313" key="3">
    <source>
        <dbReference type="EMBL" id="MDX3017189.1"/>
    </source>
</evidence>
<keyword evidence="1" id="KW-0732">Signal</keyword>
<accession>A0AAP6BFK7</accession>
<keyword evidence="4" id="KW-1185">Reference proteome</keyword>
<organism evidence="2 5">
    <name type="scientific">Streptomyces acidiscabies</name>
    <dbReference type="NCBI Taxonomy" id="42234"/>
    <lineage>
        <taxon>Bacteria</taxon>
        <taxon>Bacillati</taxon>
        <taxon>Actinomycetota</taxon>
        <taxon>Actinomycetes</taxon>
        <taxon>Kitasatosporales</taxon>
        <taxon>Streptomycetaceae</taxon>
        <taxon>Streptomyces</taxon>
    </lineage>
</organism>
<comment type="caution">
    <text evidence="2">The sequence shown here is derived from an EMBL/GenBank/DDBJ whole genome shotgun (WGS) entry which is preliminary data.</text>
</comment>